<dbReference type="InterPro" id="IPR052728">
    <property type="entry name" value="O2_lipid_transport_reg"/>
</dbReference>
<feature type="transmembrane region" description="Helical" evidence="2">
    <location>
        <begin position="242"/>
        <end position="265"/>
    </location>
</feature>
<dbReference type="GO" id="GO:0016747">
    <property type="term" value="F:acyltransferase activity, transferring groups other than amino-acyl groups"/>
    <property type="evidence" value="ECO:0007669"/>
    <property type="project" value="InterPro"/>
</dbReference>
<protein>
    <submittedName>
        <fullName evidence="6">Nose resistant to fluoxetine protein 6-like</fullName>
    </submittedName>
</protein>
<dbReference type="InterPro" id="IPR006621">
    <property type="entry name" value="Nose-resist-to-fluoxetine_N"/>
</dbReference>
<feature type="transmembrane region" description="Helical" evidence="2">
    <location>
        <begin position="306"/>
        <end position="328"/>
    </location>
</feature>
<feature type="transmembrane region" description="Helical" evidence="2">
    <location>
        <begin position="534"/>
        <end position="552"/>
    </location>
</feature>
<feature type="chain" id="PRO_5034152745" evidence="3">
    <location>
        <begin position="24"/>
        <end position="738"/>
    </location>
</feature>
<evidence type="ECO:0000313" key="5">
    <source>
        <dbReference type="Proteomes" id="UP000694846"/>
    </source>
</evidence>
<dbReference type="PANTHER" id="PTHR11161:SF0">
    <property type="entry name" value="O-ACYLTRANSFERASE LIKE PROTEIN"/>
    <property type="match status" value="1"/>
</dbReference>
<keyword evidence="2" id="KW-0472">Membrane</keyword>
<feature type="transmembrane region" description="Helical" evidence="2">
    <location>
        <begin position="604"/>
        <end position="625"/>
    </location>
</feature>
<dbReference type="AlphaFoldDB" id="A0A8B8GBN1"/>
<feature type="region of interest" description="Disordered" evidence="1">
    <location>
        <begin position="718"/>
        <end position="738"/>
    </location>
</feature>
<evidence type="ECO:0000259" key="4">
    <source>
        <dbReference type="SMART" id="SM00703"/>
    </source>
</evidence>
<proteinExistence type="predicted"/>
<sequence>MARRVTVQRVLAVLVLTASVVLAAQVNPSSFNLTAAKAPETTTTATTAISVTDYPKTWVANLFYETLVNFTVSEDVGNSACRQQTQMYIKHLRNDSFWALQMSDSWSRYPNGILVGTTHQMGVYEECVHVHQPVQGKYCLPSVELQTTTGVDYMIGKPLEPNSYDHAWREILGFLDKNYQAPRNVVKFGICIPDSCTASDLQTSLQREFDKHFLQHQVKAQVQVQSTLCSTDKNTYPYDTGFIVTCMLLGIIFLLCFLSTANHFVNLVRSNNGKKTIKIPEILNLFSIIRNTRDLIKYDKDNELNIFNGLKVITMILVVFGHKFFYFVINPIMWAKRLEMIYVIGPNFLLTCMNLVDPFFFIAGYLMYVLLVPQLNKPSTNWTQVPMIIVYKYLRVLPSYVMMMLLTAFIVPHMGDGPFWASRMWSEADKCKTYWWANLLAVSNFIEVNNQCLIAGWYISCLLQLLVIGTVVMYVYVKNRKIGVYLMVFLLCASMVILPIMTYVHRAYGIVRLLYTTLENPNSSVEFNHLYRPFYYRGIPYYAGLLAGVIVEELKNRKFKFSMFTLYGGTVFVSAVCTWVQLYGAQFYDINRPYNVIEQSLYSTISHCTWTVILFWVTICNFTTGYGPLEKLLNNRLVVPLGRLCYVVYLVNLTVMLMVESRQKVAVSPSIDFLIDGWIFGLLRTYFVGFMLYIFVEAPFGQLIKTLLYGKINKNNERPVTTENPENSNNIQKVSTHL</sequence>
<dbReference type="Pfam" id="PF01757">
    <property type="entry name" value="Acyl_transf_3"/>
    <property type="match status" value="1"/>
</dbReference>
<keyword evidence="2" id="KW-0812">Transmembrane</keyword>
<reference evidence="6" key="1">
    <citation type="submission" date="2025-08" db="UniProtKB">
        <authorList>
            <consortium name="RefSeq"/>
        </authorList>
    </citation>
    <scope>IDENTIFICATION</scope>
    <source>
        <tissue evidence="6">Whole body</tissue>
    </source>
</reference>
<evidence type="ECO:0000256" key="3">
    <source>
        <dbReference type="SAM" id="SignalP"/>
    </source>
</evidence>
<keyword evidence="5" id="KW-1185">Reference proteome</keyword>
<feature type="transmembrane region" description="Helical" evidence="2">
    <location>
        <begin position="455"/>
        <end position="477"/>
    </location>
</feature>
<dbReference type="PANTHER" id="PTHR11161">
    <property type="entry name" value="O-ACYLTRANSFERASE"/>
    <property type="match status" value="1"/>
</dbReference>
<feature type="transmembrane region" description="Helical" evidence="2">
    <location>
        <begin position="348"/>
        <end position="372"/>
    </location>
</feature>
<evidence type="ECO:0000256" key="2">
    <source>
        <dbReference type="SAM" id="Phobius"/>
    </source>
</evidence>
<feature type="transmembrane region" description="Helical" evidence="2">
    <location>
        <begin position="393"/>
        <end position="415"/>
    </location>
</feature>
<dbReference type="GeneID" id="112690270"/>
<dbReference type="OrthoDB" id="10006435at2759"/>
<feature type="transmembrane region" description="Helical" evidence="2">
    <location>
        <begin position="564"/>
        <end position="584"/>
    </location>
</feature>
<dbReference type="Pfam" id="PF20146">
    <property type="entry name" value="NRF"/>
    <property type="match status" value="1"/>
</dbReference>
<dbReference type="InterPro" id="IPR002656">
    <property type="entry name" value="Acyl_transf_3_dom"/>
</dbReference>
<evidence type="ECO:0000313" key="6">
    <source>
        <dbReference type="RefSeq" id="XP_025420026.1"/>
    </source>
</evidence>
<dbReference type="SMART" id="SM00703">
    <property type="entry name" value="NRF"/>
    <property type="match status" value="1"/>
</dbReference>
<feature type="transmembrane region" description="Helical" evidence="2">
    <location>
        <begin position="678"/>
        <end position="696"/>
    </location>
</feature>
<dbReference type="RefSeq" id="XP_025420026.1">
    <property type="nucleotide sequence ID" value="XM_025564241.1"/>
</dbReference>
<feature type="transmembrane region" description="Helical" evidence="2">
    <location>
        <begin position="484"/>
        <end position="504"/>
    </location>
</feature>
<keyword evidence="3" id="KW-0732">Signal</keyword>
<feature type="domain" description="Nose resistant-to-fluoxetine protein N-terminal" evidence="4">
    <location>
        <begin position="78"/>
        <end position="224"/>
    </location>
</feature>
<organism evidence="5 6">
    <name type="scientific">Sipha flava</name>
    <name type="common">yellow sugarcane aphid</name>
    <dbReference type="NCBI Taxonomy" id="143950"/>
    <lineage>
        <taxon>Eukaryota</taxon>
        <taxon>Metazoa</taxon>
        <taxon>Ecdysozoa</taxon>
        <taxon>Arthropoda</taxon>
        <taxon>Hexapoda</taxon>
        <taxon>Insecta</taxon>
        <taxon>Pterygota</taxon>
        <taxon>Neoptera</taxon>
        <taxon>Paraneoptera</taxon>
        <taxon>Hemiptera</taxon>
        <taxon>Sternorrhyncha</taxon>
        <taxon>Aphidomorpha</taxon>
        <taxon>Aphidoidea</taxon>
        <taxon>Aphididae</taxon>
        <taxon>Sipha</taxon>
    </lineage>
</organism>
<keyword evidence="2" id="KW-1133">Transmembrane helix</keyword>
<accession>A0A8B8GBN1</accession>
<evidence type="ECO:0000256" key="1">
    <source>
        <dbReference type="SAM" id="MobiDB-lite"/>
    </source>
</evidence>
<feature type="signal peptide" evidence="3">
    <location>
        <begin position="1"/>
        <end position="23"/>
    </location>
</feature>
<dbReference type="Proteomes" id="UP000694846">
    <property type="component" value="Unplaced"/>
</dbReference>
<feature type="transmembrane region" description="Helical" evidence="2">
    <location>
        <begin position="637"/>
        <end position="658"/>
    </location>
</feature>
<name>A0A8B8GBN1_9HEMI</name>
<gene>
    <name evidence="6" type="primary">LOC112690270</name>
</gene>